<proteinExistence type="predicted"/>
<accession>A0ABP8NKM7</accession>
<evidence type="ECO:0000313" key="3">
    <source>
        <dbReference type="Proteomes" id="UP001500840"/>
    </source>
</evidence>
<dbReference type="Proteomes" id="UP001500840">
    <property type="component" value="Unassembled WGS sequence"/>
</dbReference>
<keyword evidence="3" id="KW-1185">Reference proteome</keyword>
<evidence type="ECO:0008006" key="4">
    <source>
        <dbReference type="Google" id="ProtNLM"/>
    </source>
</evidence>
<evidence type="ECO:0000313" key="2">
    <source>
        <dbReference type="EMBL" id="GAA4468619.1"/>
    </source>
</evidence>
<feature type="compositionally biased region" description="Basic and acidic residues" evidence="1">
    <location>
        <begin position="24"/>
        <end position="44"/>
    </location>
</feature>
<sequence>MKKLFPLMVFAAMVTCGGSSYGQAHDHSHGGDDGHSHGDHDHSGETLAFQLPQWKTMHFEDANKAAQHLATVQQLGCEAQQDQHAGHIDIAYRSPKWRSLSVKDHAMADQWARWLKASGFDVSHAHTAAVFSEGAEIVEFRMVDWKQIHGSGSAQETQTLKVLQDMGCEVVVESHGDHRDIRFRAPTWRDIHLVDHNTSEQWASWLQQNGFEARHSH</sequence>
<name>A0ABP8NKM7_9BACT</name>
<evidence type="ECO:0000256" key="1">
    <source>
        <dbReference type="SAM" id="MobiDB-lite"/>
    </source>
</evidence>
<gene>
    <name evidence="2" type="ORF">GCM10023156_59830</name>
</gene>
<comment type="caution">
    <text evidence="2">The sequence shown here is derived from an EMBL/GenBank/DDBJ whole genome shotgun (WGS) entry which is preliminary data.</text>
</comment>
<feature type="region of interest" description="Disordered" evidence="1">
    <location>
        <begin position="23"/>
        <end position="44"/>
    </location>
</feature>
<reference evidence="3" key="1">
    <citation type="journal article" date="2019" name="Int. J. Syst. Evol. Microbiol.">
        <title>The Global Catalogue of Microorganisms (GCM) 10K type strain sequencing project: providing services to taxonomists for standard genome sequencing and annotation.</title>
        <authorList>
            <consortium name="The Broad Institute Genomics Platform"/>
            <consortium name="The Broad Institute Genome Sequencing Center for Infectious Disease"/>
            <person name="Wu L."/>
            <person name="Ma J."/>
        </authorList>
    </citation>
    <scope>NUCLEOTIDE SEQUENCE [LARGE SCALE GENOMIC DNA]</scope>
    <source>
        <strain evidence="3">JCM 17759</strain>
    </source>
</reference>
<protein>
    <recommendedName>
        <fullName evidence="4">Secreted protein</fullName>
    </recommendedName>
</protein>
<organism evidence="2 3">
    <name type="scientific">Novipirellula rosea</name>
    <dbReference type="NCBI Taxonomy" id="1031540"/>
    <lineage>
        <taxon>Bacteria</taxon>
        <taxon>Pseudomonadati</taxon>
        <taxon>Planctomycetota</taxon>
        <taxon>Planctomycetia</taxon>
        <taxon>Pirellulales</taxon>
        <taxon>Pirellulaceae</taxon>
        <taxon>Novipirellula</taxon>
    </lineage>
</organism>
<dbReference type="EMBL" id="BAABGA010000099">
    <property type="protein sequence ID" value="GAA4468619.1"/>
    <property type="molecule type" value="Genomic_DNA"/>
</dbReference>
<dbReference type="RefSeq" id="WP_339942608.1">
    <property type="nucleotide sequence ID" value="NZ_BAABGA010000099.1"/>
</dbReference>